<gene>
    <name evidence="8" type="ORF">NKR19_g4544</name>
</gene>
<proteinExistence type="inferred from homology"/>
<dbReference type="CDD" id="cd01992">
    <property type="entry name" value="TilS_N"/>
    <property type="match status" value="1"/>
</dbReference>
<feature type="domain" description="tRNA(Ile)-lysidine/2-thiocytidine synthase N-terminal" evidence="7">
    <location>
        <begin position="40"/>
        <end position="196"/>
    </location>
</feature>
<sequence length="737" mass="84852">MLPVLHGAARAITPNEFAEALYAISPPRFPSARAVRHRAVSLAISGGVDSMALAYLCSRVRRMDAWLKLADHPVKHFVANIVDHRLRPGSGSEALAVARVLRTRLDIPAEVHQVRWDRELGHAADTSQEALGRMPNIESLARRMRYRLLARFCKQADITSILLAHHEDDQYETVLMRLMTGHGTRGLRGIRPATDIPECSDLHGVYQSGFIDDLRRVNPMYNIGITRRERKYLKHLMRTEIDPALMAREMHDGLYEEGMGRHPYLYGYMDERETRKRTAAPPLEPMDIEDGGVQIYRPLLGFSKERLIATCLHNDIPWFEDATNSDPTLTMRNAVRHLVRNHELPIALRKPAVLRLAERCRAKVADDDEQAERLLERVTIHDFEPNAGTLVVQLPELRTPTVPRRVTALRREKRREQYARIAGILVQKLLALVTPEQQLTPLKDLGWVTTRLFPSLSDAKVVDEPKAFTICGVHLVPVPGPPLRWYLSRAPHASLQPRPVMQINKQVYTRRWRTTPRKWVFSRWSNWALFDNRFWVSLRCRVPFDVTVAPFEPEYAKAFREAMGPQGKAMLDAALRKYAPGKVRYTLPALYVRGDIGALIKGEEDWKIHDAILEGRDAGDDPDDMVELGDGHRLWKDRQKVTRCRPPFLRQHAWTRDQMKEILDEKVRLVALPTLGIGLPGIESWVEWSFRYRKVELGTLALATGVRYARRRKIRQRIRLMRMRMQGRGTRSRARRK</sequence>
<evidence type="ECO:0000256" key="1">
    <source>
        <dbReference type="ARBA" id="ARBA00013267"/>
    </source>
</evidence>
<dbReference type="Pfam" id="PF01171">
    <property type="entry name" value="ATP_bind_3"/>
    <property type="match status" value="2"/>
</dbReference>
<keyword evidence="9" id="KW-1185">Reference proteome</keyword>
<dbReference type="GO" id="GO:0032267">
    <property type="term" value="F:tRNA(Ile)-lysidine synthase activity"/>
    <property type="evidence" value="ECO:0007669"/>
    <property type="project" value="UniProtKB-EC"/>
</dbReference>
<dbReference type="InterPro" id="IPR014729">
    <property type="entry name" value="Rossmann-like_a/b/a_fold"/>
</dbReference>
<dbReference type="InterPro" id="IPR012094">
    <property type="entry name" value="tRNA_Ile_lys_synt"/>
</dbReference>
<organism evidence="8 9">
    <name type="scientific">Coniochaeta hoffmannii</name>
    <dbReference type="NCBI Taxonomy" id="91930"/>
    <lineage>
        <taxon>Eukaryota</taxon>
        <taxon>Fungi</taxon>
        <taxon>Dikarya</taxon>
        <taxon>Ascomycota</taxon>
        <taxon>Pezizomycotina</taxon>
        <taxon>Sordariomycetes</taxon>
        <taxon>Sordariomycetidae</taxon>
        <taxon>Coniochaetales</taxon>
        <taxon>Coniochaetaceae</taxon>
        <taxon>Coniochaeta</taxon>
    </lineage>
</organism>
<dbReference type="PANTHER" id="PTHR43033:SF1">
    <property type="entry name" value="TRNA(ILE)-LYSIDINE SYNTHASE-RELATED"/>
    <property type="match status" value="1"/>
</dbReference>
<evidence type="ECO:0000256" key="3">
    <source>
        <dbReference type="ARBA" id="ARBA00022694"/>
    </source>
</evidence>
<protein>
    <recommendedName>
        <fullName evidence="1">tRNA(Ile)-lysidine synthetase</fullName>
        <ecNumber evidence="1">6.3.4.19</ecNumber>
    </recommendedName>
</protein>
<dbReference type="InterPro" id="IPR012795">
    <property type="entry name" value="tRNA_Ile_lys_synt_N"/>
</dbReference>
<dbReference type="SUPFAM" id="SSF52402">
    <property type="entry name" value="Adenine nucleotide alpha hydrolases-like"/>
    <property type="match status" value="1"/>
</dbReference>
<dbReference type="PANTHER" id="PTHR43033">
    <property type="entry name" value="TRNA(ILE)-LYSIDINE SYNTHASE-RELATED"/>
    <property type="match status" value="1"/>
</dbReference>
<keyword evidence="5" id="KW-0067">ATP-binding</keyword>
<dbReference type="GO" id="GO:0008033">
    <property type="term" value="P:tRNA processing"/>
    <property type="evidence" value="ECO:0007669"/>
    <property type="project" value="UniProtKB-KW"/>
</dbReference>
<evidence type="ECO:0000313" key="8">
    <source>
        <dbReference type="EMBL" id="KAJ9152302.1"/>
    </source>
</evidence>
<accession>A0AA38S217</accession>
<dbReference type="GO" id="GO:0005524">
    <property type="term" value="F:ATP binding"/>
    <property type="evidence" value="ECO:0007669"/>
    <property type="project" value="UniProtKB-KW"/>
</dbReference>
<dbReference type="Proteomes" id="UP001174691">
    <property type="component" value="Unassembled WGS sequence"/>
</dbReference>
<evidence type="ECO:0000256" key="4">
    <source>
        <dbReference type="ARBA" id="ARBA00022741"/>
    </source>
</evidence>
<feature type="domain" description="tRNA(Ile)-lysidine/2-thiocytidine synthase N-terminal" evidence="7">
    <location>
        <begin position="291"/>
        <end position="337"/>
    </location>
</feature>
<keyword evidence="4" id="KW-0547">Nucleotide-binding</keyword>
<dbReference type="HAMAP" id="MF_01161">
    <property type="entry name" value="tRNA_Ile_lys_synt"/>
    <property type="match status" value="1"/>
</dbReference>
<evidence type="ECO:0000259" key="7">
    <source>
        <dbReference type="Pfam" id="PF01171"/>
    </source>
</evidence>
<evidence type="ECO:0000256" key="6">
    <source>
        <dbReference type="ARBA" id="ARBA00048539"/>
    </source>
</evidence>
<evidence type="ECO:0000256" key="5">
    <source>
        <dbReference type="ARBA" id="ARBA00022840"/>
    </source>
</evidence>
<evidence type="ECO:0000313" key="9">
    <source>
        <dbReference type="Proteomes" id="UP001174691"/>
    </source>
</evidence>
<dbReference type="GO" id="GO:0016787">
    <property type="term" value="F:hydrolase activity"/>
    <property type="evidence" value="ECO:0007669"/>
    <property type="project" value="UniProtKB-KW"/>
</dbReference>
<name>A0AA38S217_9PEZI</name>
<dbReference type="EC" id="6.3.4.19" evidence="1"/>
<reference evidence="8" key="1">
    <citation type="submission" date="2022-07" db="EMBL/GenBank/DDBJ databases">
        <title>Fungi with potential for degradation of polypropylene.</title>
        <authorList>
            <person name="Gostincar C."/>
        </authorList>
    </citation>
    <scope>NUCLEOTIDE SEQUENCE</scope>
    <source>
        <strain evidence="8">EXF-13287</strain>
    </source>
</reference>
<dbReference type="Gene3D" id="3.40.50.620">
    <property type="entry name" value="HUPs"/>
    <property type="match status" value="2"/>
</dbReference>
<evidence type="ECO:0000256" key="2">
    <source>
        <dbReference type="ARBA" id="ARBA00022598"/>
    </source>
</evidence>
<dbReference type="InterPro" id="IPR011063">
    <property type="entry name" value="TilS/TtcA_N"/>
</dbReference>
<comment type="catalytic activity">
    <reaction evidence="6">
        <text>cytidine(34) in tRNA(Ile2) + L-lysine + ATP = lysidine(34) in tRNA(Ile2) + AMP + diphosphate + H(+)</text>
        <dbReference type="Rhea" id="RHEA:43744"/>
        <dbReference type="Rhea" id="RHEA-COMP:10625"/>
        <dbReference type="Rhea" id="RHEA-COMP:10670"/>
        <dbReference type="ChEBI" id="CHEBI:15378"/>
        <dbReference type="ChEBI" id="CHEBI:30616"/>
        <dbReference type="ChEBI" id="CHEBI:32551"/>
        <dbReference type="ChEBI" id="CHEBI:33019"/>
        <dbReference type="ChEBI" id="CHEBI:82748"/>
        <dbReference type="ChEBI" id="CHEBI:83665"/>
        <dbReference type="ChEBI" id="CHEBI:456215"/>
        <dbReference type="EC" id="6.3.4.19"/>
    </reaction>
</comment>
<keyword evidence="2" id="KW-0436">Ligase</keyword>
<dbReference type="AlphaFoldDB" id="A0AA38S217"/>
<dbReference type="EMBL" id="JANBVN010000057">
    <property type="protein sequence ID" value="KAJ9152302.1"/>
    <property type="molecule type" value="Genomic_DNA"/>
</dbReference>
<comment type="caution">
    <text evidence="8">The sequence shown here is derived from an EMBL/GenBank/DDBJ whole genome shotgun (WGS) entry which is preliminary data.</text>
</comment>
<keyword evidence="3" id="KW-0819">tRNA processing</keyword>
<keyword evidence="8" id="KW-0378">Hydrolase</keyword>